<dbReference type="InterPro" id="IPR001680">
    <property type="entry name" value="WD40_rpt"/>
</dbReference>
<feature type="compositionally biased region" description="Low complexity" evidence="4">
    <location>
        <begin position="114"/>
        <end position="123"/>
    </location>
</feature>
<dbReference type="SMART" id="SM00320">
    <property type="entry name" value="WD40"/>
    <property type="match status" value="7"/>
</dbReference>
<dbReference type="PROSITE" id="PS50082">
    <property type="entry name" value="WD_REPEATS_2"/>
    <property type="match status" value="4"/>
</dbReference>
<feature type="repeat" description="WD" evidence="3">
    <location>
        <begin position="841"/>
        <end position="882"/>
    </location>
</feature>
<dbReference type="RefSeq" id="WP_344943301.1">
    <property type="nucleotide sequence ID" value="NZ_BAAAZR010000010.1"/>
</dbReference>
<protein>
    <recommendedName>
        <fullName evidence="5">Novel STAND NTPase 1 domain-containing protein</fullName>
    </recommendedName>
</protein>
<feature type="region of interest" description="Disordered" evidence="4">
    <location>
        <begin position="271"/>
        <end position="320"/>
    </location>
</feature>
<dbReference type="Proteomes" id="UP001500888">
    <property type="component" value="Unassembled WGS sequence"/>
</dbReference>
<feature type="repeat" description="WD" evidence="3">
    <location>
        <begin position="751"/>
        <end position="787"/>
    </location>
</feature>
<dbReference type="InterPro" id="IPR049052">
    <property type="entry name" value="nSTAND1"/>
</dbReference>
<dbReference type="InterPro" id="IPR036322">
    <property type="entry name" value="WD40_repeat_dom_sf"/>
</dbReference>
<dbReference type="InterPro" id="IPR015943">
    <property type="entry name" value="WD40/YVTN_repeat-like_dom_sf"/>
</dbReference>
<dbReference type="PANTHER" id="PTHR19879:SF9">
    <property type="entry name" value="TRANSCRIPTION INITIATION FACTOR TFIID SUBUNIT 5"/>
    <property type="match status" value="1"/>
</dbReference>
<evidence type="ECO:0000313" key="6">
    <source>
        <dbReference type="EMBL" id="GAA3819099.1"/>
    </source>
</evidence>
<gene>
    <name evidence="6" type="ORF">GCM10022226_44510</name>
</gene>
<dbReference type="Gene3D" id="2.130.10.10">
    <property type="entry name" value="YVTN repeat-like/Quinoprotein amine dehydrogenase"/>
    <property type="match status" value="3"/>
</dbReference>
<dbReference type="InterPro" id="IPR027417">
    <property type="entry name" value="P-loop_NTPase"/>
</dbReference>
<feature type="domain" description="Novel STAND NTPase 1" evidence="5">
    <location>
        <begin position="129"/>
        <end position="271"/>
    </location>
</feature>
<evidence type="ECO:0000256" key="2">
    <source>
        <dbReference type="ARBA" id="ARBA00022737"/>
    </source>
</evidence>
<dbReference type="SUPFAM" id="SSF50969">
    <property type="entry name" value="YVTN repeat-like/Quinoprotein amine dehydrogenase"/>
    <property type="match status" value="1"/>
</dbReference>
<evidence type="ECO:0000256" key="1">
    <source>
        <dbReference type="ARBA" id="ARBA00022574"/>
    </source>
</evidence>
<dbReference type="InterPro" id="IPR011044">
    <property type="entry name" value="Quino_amine_DH_bsu"/>
</dbReference>
<feature type="compositionally biased region" description="Low complexity" evidence="4">
    <location>
        <begin position="296"/>
        <end position="305"/>
    </location>
</feature>
<feature type="region of interest" description="Disordered" evidence="4">
    <location>
        <begin position="105"/>
        <end position="129"/>
    </location>
</feature>
<feature type="domain" description="Novel STAND NTPase 1" evidence="5">
    <location>
        <begin position="521"/>
        <end position="609"/>
    </location>
</feature>
<feature type="domain" description="Novel STAND NTPase 1" evidence="5">
    <location>
        <begin position="322"/>
        <end position="489"/>
    </location>
</feature>
<keyword evidence="1 3" id="KW-0853">WD repeat</keyword>
<sequence length="1366" mass="146282">MVEEAKARFATRLRELKDASGLSVRGLMIASDKTPRRRAGQVPFRLRRSTIDGMISRSRPVRPERPNFEVFVDTCLRAAAQAGIVLPDELGDRSAWDEAYRALRDQTDERDIPRAPARPAARPADPPAPYRGLETFGPDDAGYFFGRDELTGTLLDRVADRAARGGLLIVTGPSGSGKSSLLRAGLIPALLRGPCPPPVVFEPGADPVETLRNLARTGEEEDAASDEGRLTKVLRKQWSGATVIVDQFEELFSSPDEPGRRRFIDALSALAGTPDSTTGTGTGGNGNGHGNGGSTKAGNAGSTKAGNGGTTNAGAAGSVRDDGPQAVVLGIRADFFGHCAAYPALVPALEHPLVVTPMSREHLLQAIEGPARVAGLTLQAGLAELLLEDLRSDRDHADAVGVLPLLSHALRETWNHREGTTLTLAGYRATGGITRSLAQTADATVDRLDLVGRRTARHLLTRLVQLGVDTPDTARRLPLAELLTPDTARRLPAELVTPDTARRFPAELVTPGTARRFPAELVTPDTARPLPAGLLATESEPGSIRAVLDHLVHARLLTVDTHTVQIAHEALIRGWPRLRTWIEEDRADLLILQQLGTDARDWERNGRDPAYLYVGNRLQNARAAHGAVSSERASVNAVAHAFLTASERAAVQAERAKIRRRHLSRAAMALLAVLALIASVTGVLAVRAAGRAEAQGRESLSRLLTARGDLLRESDPVLSGLLAVAAWRYTPTDEARYGMTAALATPADTVLNGHKDAVSAVAFSRDGTMLATGGFDGTARLWDASTGLPKGPPLPGHSGGVWPVEFSGDGKILATGDGDFDHNGVVRLWDVRSHKQITGPLTGHTGDVMAIAFSRDGRTLTTIDANQGVQRWDTATWKAIDRKPRRLRTGDDPSVTLSPDGKIMAVGLGTYGDRPSWQLWDLGSRSPLGRPFDASEVAFSPTGKTMITTENDYGRDKGTVIIRYTDTQRRIGKPLRIGTYVETVAFASDGRSFAIGGGDGSVRFIDTRTRLPVGAVLRGHTGYVRALAFTSDGRRVATGGDDRTARIWDTTIWRQTTRLDPPGRRPGDVYALSRDGGTLAVLRVGRYSRDNHLPGTFSLLDPATGRPKGDPFLVDDLDTLPTSLAMSPDGRYLAVSGMSENSSSGVLSNGKLKLIDMKERRVVGEDPEGSLGLAAFSPDGTTLATPTGNIGLWQSATMRKIGTSPGAGATNDVLAFTEDGRTILTAENNSAGSGVIRMWDTATWHQLGNPFASPEWVTAAAVTRDGAYMATGDEDGTLRLWDVPTRREIPTPLTNVVREAPAALAFSSDATKLTVTTHEGTTMSWRLRLPKASAQALCALAGRSLTPREWSEYLPQGEPFRETCPT</sequence>
<dbReference type="SUPFAM" id="SSF52540">
    <property type="entry name" value="P-loop containing nucleoside triphosphate hydrolases"/>
    <property type="match status" value="1"/>
</dbReference>
<feature type="repeat" description="WD" evidence="3">
    <location>
        <begin position="1017"/>
        <end position="1049"/>
    </location>
</feature>
<name>A0ABP7II43_9ACTN</name>
<feature type="repeat" description="WD" evidence="3">
    <location>
        <begin position="1257"/>
        <end position="1291"/>
    </location>
</feature>
<evidence type="ECO:0000256" key="3">
    <source>
        <dbReference type="PROSITE-ProRule" id="PRU00221"/>
    </source>
</evidence>
<dbReference type="InterPro" id="IPR019775">
    <property type="entry name" value="WD40_repeat_CS"/>
</dbReference>
<dbReference type="SUPFAM" id="SSF50978">
    <property type="entry name" value="WD40 repeat-like"/>
    <property type="match status" value="1"/>
</dbReference>
<evidence type="ECO:0000259" key="5">
    <source>
        <dbReference type="Pfam" id="PF20703"/>
    </source>
</evidence>
<evidence type="ECO:0000313" key="7">
    <source>
        <dbReference type="Proteomes" id="UP001500888"/>
    </source>
</evidence>
<keyword evidence="2" id="KW-0677">Repeat</keyword>
<reference evidence="7" key="1">
    <citation type="journal article" date="2019" name="Int. J. Syst. Evol. Microbiol.">
        <title>The Global Catalogue of Microorganisms (GCM) 10K type strain sequencing project: providing services to taxonomists for standard genome sequencing and annotation.</title>
        <authorList>
            <consortium name="The Broad Institute Genomics Platform"/>
            <consortium name="The Broad Institute Genome Sequencing Center for Infectious Disease"/>
            <person name="Wu L."/>
            <person name="Ma J."/>
        </authorList>
    </citation>
    <scope>NUCLEOTIDE SEQUENCE [LARGE SCALE GENOMIC DNA]</scope>
    <source>
        <strain evidence="7">JCM 16908</strain>
    </source>
</reference>
<proteinExistence type="predicted"/>
<feature type="compositionally biased region" description="Gly residues" evidence="4">
    <location>
        <begin position="280"/>
        <end position="295"/>
    </location>
</feature>
<dbReference type="PROSITE" id="PS50294">
    <property type="entry name" value="WD_REPEATS_REGION"/>
    <property type="match status" value="4"/>
</dbReference>
<dbReference type="PANTHER" id="PTHR19879">
    <property type="entry name" value="TRANSCRIPTION INITIATION FACTOR TFIID"/>
    <property type="match status" value="1"/>
</dbReference>
<dbReference type="PRINTS" id="PR00320">
    <property type="entry name" value="GPROTEINBRPT"/>
</dbReference>
<dbReference type="Pfam" id="PF20703">
    <property type="entry name" value="nSTAND1"/>
    <property type="match status" value="3"/>
</dbReference>
<evidence type="ECO:0000256" key="4">
    <source>
        <dbReference type="SAM" id="MobiDB-lite"/>
    </source>
</evidence>
<keyword evidence="7" id="KW-1185">Reference proteome</keyword>
<dbReference type="Pfam" id="PF00400">
    <property type="entry name" value="WD40"/>
    <property type="match status" value="5"/>
</dbReference>
<dbReference type="PROSITE" id="PS00678">
    <property type="entry name" value="WD_REPEATS_1"/>
    <property type="match status" value="2"/>
</dbReference>
<dbReference type="CDD" id="cd00200">
    <property type="entry name" value="WD40"/>
    <property type="match status" value="1"/>
</dbReference>
<dbReference type="EMBL" id="BAAAZR010000010">
    <property type="protein sequence ID" value="GAA3819099.1"/>
    <property type="molecule type" value="Genomic_DNA"/>
</dbReference>
<comment type="caution">
    <text evidence="6">The sequence shown here is derived from an EMBL/GenBank/DDBJ whole genome shotgun (WGS) entry which is preliminary data.</text>
</comment>
<dbReference type="InterPro" id="IPR020472">
    <property type="entry name" value="WD40_PAC1"/>
</dbReference>
<organism evidence="6 7">
    <name type="scientific">Sphaerisporangium flaviroseum</name>
    <dbReference type="NCBI Taxonomy" id="509199"/>
    <lineage>
        <taxon>Bacteria</taxon>
        <taxon>Bacillati</taxon>
        <taxon>Actinomycetota</taxon>
        <taxon>Actinomycetes</taxon>
        <taxon>Streptosporangiales</taxon>
        <taxon>Streptosporangiaceae</taxon>
        <taxon>Sphaerisporangium</taxon>
    </lineage>
</organism>
<accession>A0ABP7II43</accession>